<keyword evidence="8" id="KW-1185">Reference proteome</keyword>
<dbReference type="NCBIfam" id="TIGR02434">
    <property type="entry name" value="CobF"/>
    <property type="match status" value="1"/>
</dbReference>
<protein>
    <submittedName>
        <fullName evidence="7">Precorrin-6A synthase, deacetylating</fullName>
        <ecNumber evidence="7">2.1.1.152</ecNumber>
    </submittedName>
</protein>
<proteinExistence type="predicted"/>
<dbReference type="AlphaFoldDB" id="I3Y9L6"/>
<keyword evidence="2" id="KW-0169">Cobalamin biosynthesis</keyword>
<dbReference type="InterPro" id="IPR012797">
    <property type="entry name" value="CobF"/>
</dbReference>
<name>I3Y9L6_THIV6</name>
<dbReference type="EMBL" id="CP003154">
    <property type="protein sequence ID" value="AFL73684.1"/>
    <property type="molecule type" value="Genomic_DNA"/>
</dbReference>
<dbReference type="PANTHER" id="PTHR43467:SF1">
    <property type="entry name" value="PRECORRIN-6A SYNTHASE [DEACETYLATING]"/>
    <property type="match status" value="1"/>
</dbReference>
<dbReference type="OrthoDB" id="9787471at2"/>
<keyword evidence="5" id="KW-0949">S-adenosyl-L-methionine</keyword>
<evidence type="ECO:0000256" key="1">
    <source>
        <dbReference type="ARBA" id="ARBA00004953"/>
    </source>
</evidence>
<evidence type="ECO:0000256" key="2">
    <source>
        <dbReference type="ARBA" id="ARBA00022573"/>
    </source>
</evidence>
<dbReference type="STRING" id="765911.Thivi_1710"/>
<reference evidence="7 8" key="1">
    <citation type="submission" date="2012-06" db="EMBL/GenBank/DDBJ databases">
        <title>Complete sequence of Thiocystis violascens DSM 198.</title>
        <authorList>
            <consortium name="US DOE Joint Genome Institute"/>
            <person name="Lucas S."/>
            <person name="Han J."/>
            <person name="Lapidus A."/>
            <person name="Cheng J.-F."/>
            <person name="Goodwin L."/>
            <person name="Pitluck S."/>
            <person name="Peters L."/>
            <person name="Ovchinnikova G."/>
            <person name="Teshima H."/>
            <person name="Detter J.C."/>
            <person name="Han C."/>
            <person name="Tapia R."/>
            <person name="Land M."/>
            <person name="Hauser L."/>
            <person name="Kyrpides N."/>
            <person name="Ivanova N."/>
            <person name="Pagani I."/>
            <person name="Vogl K."/>
            <person name="Liu Z."/>
            <person name="Frigaard N.-U."/>
            <person name="Bryant D."/>
            <person name="Woyke T."/>
        </authorList>
    </citation>
    <scope>NUCLEOTIDE SEQUENCE [LARGE SCALE GENOMIC DNA]</scope>
    <source>
        <strain evidence="8">ATCC 17096 / DSM 198 / 6111</strain>
    </source>
</reference>
<evidence type="ECO:0000313" key="8">
    <source>
        <dbReference type="Proteomes" id="UP000006062"/>
    </source>
</evidence>
<dbReference type="Proteomes" id="UP000006062">
    <property type="component" value="Chromosome"/>
</dbReference>
<dbReference type="InterPro" id="IPR014777">
    <property type="entry name" value="4pyrrole_Mease_sub1"/>
</dbReference>
<dbReference type="InterPro" id="IPR000878">
    <property type="entry name" value="4pyrrol_Mease"/>
</dbReference>
<dbReference type="Gene3D" id="3.30.950.10">
    <property type="entry name" value="Methyltransferase, Cobalt-precorrin-4 Transmethylase, Domain 2"/>
    <property type="match status" value="1"/>
</dbReference>
<dbReference type="KEGG" id="tvi:Thivi_1710"/>
<dbReference type="Gene3D" id="3.40.1010.10">
    <property type="entry name" value="Cobalt-precorrin-4 Transmethylase, Domain 1"/>
    <property type="match status" value="1"/>
</dbReference>
<comment type="pathway">
    <text evidence="1">Cofactor biosynthesis; adenosylcobalamin biosynthesis.</text>
</comment>
<sequence>MKKLYLIGMGPGGHQYLTIQAIETLKQVDVFFMLEKEGRGKEDLLRMRQDILSHYLGDTGYRVVTATSPARRMDAAGYKEGVQSWHDEKRALFEGLIADELADGQNGALLLWGDPSLYDQTVSLIADLTARSDGALDFEIIPGITSVQVLTARHKIPLNRVGENITITTGRHVETCDPAEIDNAVVMLDYNASFQRYTGQNMDIYWGGYLGCPDEVLVAGPVDDVLADLLQTKSEVRDAKGWLMDIYLLRRRKSGEI</sequence>
<evidence type="ECO:0000313" key="7">
    <source>
        <dbReference type="EMBL" id="AFL73684.1"/>
    </source>
</evidence>
<evidence type="ECO:0000256" key="3">
    <source>
        <dbReference type="ARBA" id="ARBA00022603"/>
    </source>
</evidence>
<keyword evidence="4 7" id="KW-0808">Transferase</keyword>
<evidence type="ECO:0000256" key="5">
    <source>
        <dbReference type="ARBA" id="ARBA00022691"/>
    </source>
</evidence>
<dbReference type="GO" id="GO:0009236">
    <property type="term" value="P:cobalamin biosynthetic process"/>
    <property type="evidence" value="ECO:0007669"/>
    <property type="project" value="UniProtKB-KW"/>
</dbReference>
<dbReference type="GO" id="GO:0043819">
    <property type="term" value="F:precorrin-6A synthase (deacetylating) activity"/>
    <property type="evidence" value="ECO:0007669"/>
    <property type="project" value="UniProtKB-EC"/>
</dbReference>
<evidence type="ECO:0000259" key="6">
    <source>
        <dbReference type="Pfam" id="PF00590"/>
    </source>
</evidence>
<dbReference type="EC" id="2.1.1.152" evidence="7"/>
<dbReference type="HOGENOM" id="CLU_098653_0_0_6"/>
<gene>
    <name evidence="7" type="ordered locus">Thivi_1710</name>
</gene>
<dbReference type="PANTHER" id="PTHR43467">
    <property type="entry name" value="COBALT-PRECORRIN-2 C(20)-METHYLTRANSFERASE"/>
    <property type="match status" value="1"/>
</dbReference>
<dbReference type="Pfam" id="PF00590">
    <property type="entry name" value="TP_methylase"/>
    <property type="match status" value="1"/>
</dbReference>
<evidence type="ECO:0000256" key="4">
    <source>
        <dbReference type="ARBA" id="ARBA00022679"/>
    </source>
</evidence>
<dbReference type="GO" id="GO:0032259">
    <property type="term" value="P:methylation"/>
    <property type="evidence" value="ECO:0007669"/>
    <property type="project" value="UniProtKB-KW"/>
</dbReference>
<dbReference type="RefSeq" id="WP_014778145.1">
    <property type="nucleotide sequence ID" value="NC_018012.1"/>
</dbReference>
<keyword evidence="3 7" id="KW-0489">Methyltransferase</keyword>
<dbReference type="InterPro" id="IPR035996">
    <property type="entry name" value="4pyrrol_Methylase_sf"/>
</dbReference>
<accession>I3Y9L6</accession>
<feature type="domain" description="Tetrapyrrole methylase" evidence="6">
    <location>
        <begin position="3"/>
        <end position="224"/>
    </location>
</feature>
<dbReference type="PIRSF" id="PIRSF036525">
    <property type="entry name" value="CobF"/>
    <property type="match status" value="1"/>
</dbReference>
<dbReference type="InterPro" id="IPR014776">
    <property type="entry name" value="4pyrrole_Mease_sub2"/>
</dbReference>
<dbReference type="CDD" id="cd11643">
    <property type="entry name" value="Precorrin-6A-synthase"/>
    <property type="match status" value="1"/>
</dbReference>
<organism evidence="7 8">
    <name type="scientific">Thiocystis violascens (strain ATCC 17096 / DSM 198 / 6111)</name>
    <name type="common">Chromatium violascens</name>
    <dbReference type="NCBI Taxonomy" id="765911"/>
    <lineage>
        <taxon>Bacteria</taxon>
        <taxon>Pseudomonadati</taxon>
        <taxon>Pseudomonadota</taxon>
        <taxon>Gammaproteobacteria</taxon>
        <taxon>Chromatiales</taxon>
        <taxon>Chromatiaceae</taxon>
        <taxon>Thiocystis</taxon>
    </lineage>
</organism>
<dbReference type="eggNOG" id="COG2243">
    <property type="taxonomic scope" value="Bacteria"/>
</dbReference>
<dbReference type="SUPFAM" id="SSF53790">
    <property type="entry name" value="Tetrapyrrole methylase"/>
    <property type="match status" value="1"/>
</dbReference>